<protein>
    <recommendedName>
        <fullName evidence="3">ABM domain-containing protein</fullName>
    </recommendedName>
</protein>
<dbReference type="AlphaFoldDB" id="A0A6I4VMC9"/>
<name>A0A6I4VMC9_9BACL</name>
<reference evidence="1 2" key="1">
    <citation type="submission" date="2019-12" db="EMBL/GenBank/DDBJ databases">
        <title>Whole-genome analyses of novel actinobacteria.</title>
        <authorList>
            <person name="Sahin N."/>
            <person name="Saygin H."/>
        </authorList>
    </citation>
    <scope>NUCLEOTIDE SEQUENCE [LARGE SCALE GENOMIC DNA]</scope>
    <source>
        <strain evidence="1 2">KC615</strain>
    </source>
</reference>
<proteinExistence type="predicted"/>
<comment type="caution">
    <text evidence="1">The sequence shown here is derived from an EMBL/GenBank/DDBJ whole genome shotgun (WGS) entry which is preliminary data.</text>
</comment>
<dbReference type="SUPFAM" id="SSF54909">
    <property type="entry name" value="Dimeric alpha+beta barrel"/>
    <property type="match status" value="1"/>
</dbReference>
<dbReference type="Proteomes" id="UP000430692">
    <property type="component" value="Unassembled WGS sequence"/>
</dbReference>
<dbReference type="EMBL" id="WUUL01000001">
    <property type="protein sequence ID" value="MXQ52163.1"/>
    <property type="molecule type" value="Genomic_DNA"/>
</dbReference>
<keyword evidence="2" id="KW-1185">Reference proteome</keyword>
<sequence length="72" mass="8437">MIKTTTFYRNIEDPDSFQAFYDSIFQEIHQFPGIIETKVTRIYDENEDGIQLILDTLFESEAAMQRVLAKVT</sequence>
<evidence type="ECO:0000313" key="2">
    <source>
        <dbReference type="Proteomes" id="UP000430692"/>
    </source>
</evidence>
<organism evidence="1 2">
    <name type="scientific">Shimazuella alba</name>
    <dbReference type="NCBI Taxonomy" id="2690964"/>
    <lineage>
        <taxon>Bacteria</taxon>
        <taxon>Bacillati</taxon>
        <taxon>Bacillota</taxon>
        <taxon>Bacilli</taxon>
        <taxon>Bacillales</taxon>
        <taxon>Thermoactinomycetaceae</taxon>
        <taxon>Shimazuella</taxon>
    </lineage>
</organism>
<dbReference type="Gene3D" id="3.30.70.100">
    <property type="match status" value="1"/>
</dbReference>
<dbReference type="InterPro" id="IPR011008">
    <property type="entry name" value="Dimeric_a/b-barrel"/>
</dbReference>
<gene>
    <name evidence="1" type="ORF">GSM42_00050</name>
</gene>
<evidence type="ECO:0008006" key="3">
    <source>
        <dbReference type="Google" id="ProtNLM"/>
    </source>
</evidence>
<dbReference type="RefSeq" id="WP_160799219.1">
    <property type="nucleotide sequence ID" value="NZ_WUUL01000001.1"/>
</dbReference>
<accession>A0A6I4VMC9</accession>
<evidence type="ECO:0000313" key="1">
    <source>
        <dbReference type="EMBL" id="MXQ52163.1"/>
    </source>
</evidence>